<feature type="transmembrane region" description="Helical" evidence="8">
    <location>
        <begin position="20"/>
        <end position="37"/>
    </location>
</feature>
<feature type="transmembrane region" description="Helical" evidence="8">
    <location>
        <begin position="534"/>
        <end position="556"/>
    </location>
</feature>
<evidence type="ECO:0000313" key="10">
    <source>
        <dbReference type="Proteomes" id="UP000237381"/>
    </source>
</evidence>
<name>A0A2S4LV46_9BURK</name>
<keyword evidence="5 8" id="KW-0812">Transmembrane</keyword>
<feature type="transmembrane region" description="Helical" evidence="8">
    <location>
        <begin position="357"/>
        <end position="381"/>
    </location>
</feature>
<dbReference type="Proteomes" id="UP000237381">
    <property type="component" value="Unassembled WGS sequence"/>
</dbReference>
<feature type="transmembrane region" description="Helical" evidence="8">
    <location>
        <begin position="100"/>
        <end position="117"/>
    </location>
</feature>
<dbReference type="InterPro" id="IPR000522">
    <property type="entry name" value="ABC_transptr_permease_BtuC"/>
</dbReference>
<proteinExistence type="inferred from homology"/>
<dbReference type="SUPFAM" id="SSF81345">
    <property type="entry name" value="ABC transporter involved in vitamin B12 uptake, BtuC"/>
    <property type="match status" value="2"/>
</dbReference>
<protein>
    <submittedName>
        <fullName evidence="9">Iron complex transport system permease protein</fullName>
    </submittedName>
</protein>
<evidence type="ECO:0000313" key="9">
    <source>
        <dbReference type="EMBL" id="POR46316.1"/>
    </source>
</evidence>
<evidence type="ECO:0000256" key="8">
    <source>
        <dbReference type="SAM" id="Phobius"/>
    </source>
</evidence>
<feature type="transmembrane region" description="Helical" evidence="8">
    <location>
        <begin position="247"/>
        <end position="275"/>
    </location>
</feature>
<evidence type="ECO:0000256" key="3">
    <source>
        <dbReference type="ARBA" id="ARBA00022448"/>
    </source>
</evidence>
<comment type="subcellular location">
    <subcellularLocation>
        <location evidence="1">Cell membrane</location>
        <topology evidence="1">Multi-pass membrane protein</topology>
    </subcellularLocation>
</comment>
<comment type="similarity">
    <text evidence="2">Belongs to the binding-protein-dependent transport system permease family. FecCD subfamily.</text>
</comment>
<keyword evidence="7 8" id="KW-0472">Membrane</keyword>
<keyword evidence="3" id="KW-0813">Transport</keyword>
<feature type="transmembrane region" description="Helical" evidence="8">
    <location>
        <begin position="649"/>
        <end position="666"/>
    </location>
</feature>
<dbReference type="GO" id="GO:0005886">
    <property type="term" value="C:plasma membrane"/>
    <property type="evidence" value="ECO:0007669"/>
    <property type="project" value="UniProtKB-SubCell"/>
</dbReference>
<accession>A0A2S4LV46</accession>
<dbReference type="Gene3D" id="1.10.3470.10">
    <property type="entry name" value="ABC transporter involved in vitamin B12 uptake, BtuC"/>
    <property type="match status" value="2"/>
</dbReference>
<dbReference type="PANTHER" id="PTHR30472">
    <property type="entry name" value="FERRIC ENTEROBACTIN TRANSPORT SYSTEM PERMEASE PROTEIN"/>
    <property type="match status" value="1"/>
</dbReference>
<dbReference type="PANTHER" id="PTHR30472:SF37">
    <property type="entry name" value="FE(3+) DICITRATE TRANSPORT SYSTEM PERMEASE PROTEIN FECD-RELATED"/>
    <property type="match status" value="1"/>
</dbReference>
<dbReference type="AlphaFoldDB" id="A0A2S4LV46"/>
<feature type="transmembrane region" description="Helical" evidence="8">
    <location>
        <begin position="577"/>
        <end position="604"/>
    </location>
</feature>
<dbReference type="InterPro" id="IPR037294">
    <property type="entry name" value="ABC_BtuC-like"/>
</dbReference>
<feature type="transmembrane region" description="Helical" evidence="8">
    <location>
        <begin position="458"/>
        <end position="478"/>
    </location>
</feature>
<keyword evidence="10" id="KW-1185">Reference proteome</keyword>
<feature type="transmembrane region" description="Helical" evidence="8">
    <location>
        <begin position="287"/>
        <end position="305"/>
    </location>
</feature>
<feature type="transmembrane region" description="Helical" evidence="8">
    <location>
        <begin position="317"/>
        <end position="336"/>
    </location>
</feature>
<dbReference type="GO" id="GO:0022857">
    <property type="term" value="F:transmembrane transporter activity"/>
    <property type="evidence" value="ECO:0007669"/>
    <property type="project" value="InterPro"/>
</dbReference>
<comment type="caution">
    <text evidence="9">The sequence shown here is derived from an EMBL/GenBank/DDBJ whole genome shotgun (WGS) entry which is preliminary data.</text>
</comment>
<keyword evidence="4" id="KW-1003">Cell membrane</keyword>
<keyword evidence="6 8" id="KW-1133">Transmembrane helix</keyword>
<feature type="transmembrane region" description="Helical" evidence="8">
    <location>
        <begin position="433"/>
        <end position="452"/>
    </location>
</feature>
<dbReference type="Pfam" id="PF01032">
    <property type="entry name" value="FecCD"/>
    <property type="match status" value="2"/>
</dbReference>
<organism evidence="9 10">
    <name type="scientific">Paraburkholderia eburnea</name>
    <dbReference type="NCBI Taxonomy" id="1189126"/>
    <lineage>
        <taxon>Bacteria</taxon>
        <taxon>Pseudomonadati</taxon>
        <taxon>Pseudomonadota</taxon>
        <taxon>Betaproteobacteria</taxon>
        <taxon>Burkholderiales</taxon>
        <taxon>Burkholderiaceae</taxon>
        <taxon>Paraburkholderia</taxon>
    </lineage>
</organism>
<reference evidence="9 10" key="1">
    <citation type="submission" date="2018-01" db="EMBL/GenBank/DDBJ databases">
        <title>Genomic Encyclopedia of Type Strains, Phase III (KMG-III): the genomes of soil and plant-associated and newly described type strains.</title>
        <authorList>
            <person name="Whitman W."/>
        </authorList>
    </citation>
    <scope>NUCLEOTIDE SEQUENCE [LARGE SCALE GENOMIC DNA]</scope>
    <source>
        <strain evidence="9 10">JCM 18070</strain>
    </source>
</reference>
<evidence type="ECO:0000256" key="2">
    <source>
        <dbReference type="ARBA" id="ARBA00007935"/>
    </source>
</evidence>
<dbReference type="NCBIfam" id="NF007866">
    <property type="entry name" value="PRK10577.1-2"/>
    <property type="match status" value="1"/>
</dbReference>
<evidence type="ECO:0000256" key="7">
    <source>
        <dbReference type="ARBA" id="ARBA00023136"/>
    </source>
</evidence>
<evidence type="ECO:0000256" key="1">
    <source>
        <dbReference type="ARBA" id="ARBA00004651"/>
    </source>
</evidence>
<feature type="transmembrane region" description="Helical" evidence="8">
    <location>
        <begin position="154"/>
        <end position="177"/>
    </location>
</feature>
<evidence type="ECO:0000256" key="4">
    <source>
        <dbReference type="ARBA" id="ARBA00022475"/>
    </source>
</evidence>
<dbReference type="GO" id="GO:0033214">
    <property type="term" value="P:siderophore-iron import into cell"/>
    <property type="evidence" value="ECO:0007669"/>
    <property type="project" value="TreeGrafter"/>
</dbReference>
<feature type="transmembrane region" description="Helical" evidence="8">
    <location>
        <begin position="208"/>
        <end position="227"/>
    </location>
</feature>
<evidence type="ECO:0000256" key="5">
    <source>
        <dbReference type="ARBA" id="ARBA00022692"/>
    </source>
</evidence>
<evidence type="ECO:0000256" key="6">
    <source>
        <dbReference type="ARBA" id="ARBA00022989"/>
    </source>
</evidence>
<feature type="transmembrane region" description="Helical" evidence="8">
    <location>
        <begin position="401"/>
        <end position="421"/>
    </location>
</feature>
<dbReference type="EMBL" id="PQGA01000025">
    <property type="protein sequence ID" value="POR46316.1"/>
    <property type="molecule type" value="Genomic_DNA"/>
</dbReference>
<feature type="transmembrane region" description="Helical" evidence="8">
    <location>
        <begin position="616"/>
        <end position="637"/>
    </location>
</feature>
<feature type="transmembrane region" description="Helical" evidence="8">
    <location>
        <begin position="490"/>
        <end position="511"/>
    </location>
</feature>
<gene>
    <name evidence="9" type="ORF">B0G62_12534</name>
</gene>
<feature type="transmembrane region" description="Helical" evidence="8">
    <location>
        <begin position="129"/>
        <end position="148"/>
    </location>
</feature>
<dbReference type="CDD" id="cd06550">
    <property type="entry name" value="TM_ABC_iron-siderophores_like"/>
    <property type="match status" value="2"/>
</dbReference>
<sequence>MDESIEMQRMPKVFSMSPFWLTGALAMIALALSLHRLDLLLPMRLWRHALLAPDSGDMRQLVFYASDLPRLVVCLLAGAQLSLAGAIFQQVLRNPLAEPTTLGVSAGASLALSLTMLYAPSLLFGGQEWVALGGASLGMLIVVALAWNSRLSPVALILAGLILNFYCGSIDAVLTLFHHDDLQSIFIWGAGSLNQNNWDAPRALLPRLLAGLLLAALLARSLAMMSLADDSAKALGVSLRLVRVGALALAVGLAASVVASVGVIGFLGVLAPTIVRLAGARRFRDRLVWAPLFGAVLLWLTDEIVQGFTGAWAEVPTGAAMSMLGAPFLFWLLPRLHALPDTVELSAVHRRAARPRVVIWLALGVGALIGAVALGLGTGVSAAGWAGWPGAHAGALLHWRWPHVCAALVAGTLLSLAGVVLQRSTGNAMASPEVLGISAGASLGLIALVFVARNAGHLLQSAAAGAGAFATLLVMLMLGRRHGFAPARMLLTGVTLGTAFSALVTVLLAGGDPRMSSLLGWMAGSTYDVTGREAATACLLLIGLGIVAATLIRWLEILPLGEAVATSLGMNTRIVRLALLLLAAVMTGIATLLVGPFSFIGLMAPHLARMLGFGRAAAQLAVAAVLGALIMVGADWIGRNAMFPFQIPVGLVATLLGGLYFMGLMLRGDAAQ</sequence>